<accession>A0A0F8A1C3</accession>
<evidence type="ECO:0000259" key="15">
    <source>
        <dbReference type="PROSITE" id="PS51767"/>
    </source>
</evidence>
<dbReference type="SUPFAM" id="SSF50630">
    <property type="entry name" value="Acid proteases"/>
    <property type="match status" value="1"/>
</dbReference>
<keyword evidence="5 13" id="KW-0064">Aspartyl protease</keyword>
<proteinExistence type="inferred from homology"/>
<evidence type="ECO:0000256" key="10">
    <source>
        <dbReference type="ARBA" id="ARBA00068059"/>
    </source>
</evidence>
<evidence type="ECO:0000256" key="9">
    <source>
        <dbReference type="ARBA" id="ARBA00067536"/>
    </source>
</evidence>
<dbReference type="AlphaFoldDB" id="A0A0F8A1C3"/>
<dbReference type="PROSITE" id="PS51767">
    <property type="entry name" value="PEPTIDASE_A1"/>
    <property type="match status" value="1"/>
</dbReference>
<dbReference type="InterPro" id="IPR033121">
    <property type="entry name" value="PEPTIDASE_A1"/>
</dbReference>
<comment type="similarity">
    <text evidence="1 13">Belongs to the peptidase A1 family.</text>
</comment>
<evidence type="ECO:0000256" key="5">
    <source>
        <dbReference type="ARBA" id="ARBA00022750"/>
    </source>
</evidence>
<evidence type="ECO:0000256" key="8">
    <source>
        <dbReference type="ARBA" id="ARBA00023180"/>
    </source>
</evidence>
<dbReference type="PANTHER" id="PTHR47965">
    <property type="entry name" value="ASPARTYL PROTEASE-RELATED"/>
    <property type="match status" value="1"/>
</dbReference>
<evidence type="ECO:0000256" key="11">
    <source>
        <dbReference type="PIRSR" id="PIRSR601461-1"/>
    </source>
</evidence>
<dbReference type="InterPro" id="IPR001969">
    <property type="entry name" value="Aspartic_peptidase_AS"/>
</dbReference>
<feature type="disulfide bond" evidence="12">
    <location>
        <begin position="319"/>
        <end position="367"/>
    </location>
</feature>
<keyword evidence="6 13" id="KW-0378">Hydrolase</keyword>
<reference evidence="16 17" key="1">
    <citation type="journal article" date="2014" name="Genome Biol. Evol.">
        <title>Comparative genomics and transcriptomics analyses reveal divergent lifestyle features of nematode endoparasitic fungus Hirsutella minnesotensis.</title>
        <authorList>
            <person name="Lai Y."/>
            <person name="Liu K."/>
            <person name="Zhang X."/>
            <person name="Zhang X."/>
            <person name="Li K."/>
            <person name="Wang N."/>
            <person name="Shu C."/>
            <person name="Wu Y."/>
            <person name="Wang C."/>
            <person name="Bushley K.E."/>
            <person name="Xiang M."/>
            <person name="Liu X."/>
        </authorList>
    </citation>
    <scope>NUCLEOTIDE SEQUENCE [LARGE SCALE GENOMIC DNA]</scope>
    <source>
        <strain evidence="16 17">3608</strain>
    </source>
</reference>
<dbReference type="GO" id="GO:0005576">
    <property type="term" value="C:extracellular region"/>
    <property type="evidence" value="ECO:0007669"/>
    <property type="project" value="TreeGrafter"/>
</dbReference>
<evidence type="ECO:0000256" key="6">
    <source>
        <dbReference type="ARBA" id="ARBA00022801"/>
    </source>
</evidence>
<dbReference type="Pfam" id="PF00026">
    <property type="entry name" value="Asp"/>
    <property type="match status" value="1"/>
</dbReference>
<dbReference type="FunFam" id="2.40.70.10:FF:000011">
    <property type="entry name" value="Aspartic protease"/>
    <property type="match status" value="1"/>
</dbReference>
<organism evidence="16 17">
    <name type="scientific">Hirsutella minnesotensis 3608</name>
    <dbReference type="NCBI Taxonomy" id="1043627"/>
    <lineage>
        <taxon>Eukaryota</taxon>
        <taxon>Fungi</taxon>
        <taxon>Dikarya</taxon>
        <taxon>Ascomycota</taxon>
        <taxon>Pezizomycotina</taxon>
        <taxon>Sordariomycetes</taxon>
        <taxon>Hypocreomycetidae</taxon>
        <taxon>Hypocreales</taxon>
        <taxon>Ophiocordycipitaceae</taxon>
        <taxon>Hirsutella</taxon>
    </lineage>
</organism>
<dbReference type="PRINTS" id="PR00792">
    <property type="entry name" value="PEPSIN"/>
</dbReference>
<keyword evidence="4 14" id="KW-0732">Signal</keyword>
<evidence type="ECO:0000313" key="17">
    <source>
        <dbReference type="Proteomes" id="UP000054481"/>
    </source>
</evidence>
<evidence type="ECO:0000256" key="3">
    <source>
        <dbReference type="ARBA" id="ARBA00022685"/>
    </source>
</evidence>
<dbReference type="PROSITE" id="PS00141">
    <property type="entry name" value="ASP_PROTEASE"/>
    <property type="match status" value="1"/>
</dbReference>
<feature type="domain" description="Peptidase A1" evidence="15">
    <location>
        <begin position="73"/>
        <end position="403"/>
    </location>
</feature>
<dbReference type="EMBL" id="KQ030513">
    <property type="protein sequence ID" value="KJZ76097.1"/>
    <property type="molecule type" value="Genomic_DNA"/>
</dbReference>
<keyword evidence="12" id="KW-1015">Disulfide bond</keyword>
<evidence type="ECO:0000256" key="1">
    <source>
        <dbReference type="ARBA" id="ARBA00007447"/>
    </source>
</evidence>
<sequence length="477" mass="50622">MKSTTLLLALSAVLSSPAVASPPRKRDNDSSPRVLKAHVQRQAIADPIAADAKRLRRRDGTVNATMDNSEILYFVNGTLGTPPQPVRMHLDTGSSDLWVNTGVSELCQSRGSPCAESGTYNANSSSSYQYVGSYFNISYVDGSGASGDYVTDTMSLFGQQVKTVQFGVGYQSTSPQAVLGIGYMANEASVARLQMSQYQNLPARMVSEGIISSKAYSLWLNDIDAQDGTILFGGIDKGRFQEPLVSVPIQKVGKQFAEFYITMTGLSIGNTATADKIALAVLLDSGSSFTYLPSDITNSIYKTLNAKFEQRSGVAYVPCSLRNQDATFKFRFSDPAEVDVPLRELVIDPAQLPQGRAVNFGDGVPACYLGILPSDNSISVLGDTFLRSAYVVYDLDNNKISLAKTRFNATTSDIQAIGKGNDAVPKAIVAKNPVAATSGLPSRSDGSGTSDGNGGALVAPSMTLSVLALALSVLVGF</sequence>
<feature type="signal peptide" evidence="14">
    <location>
        <begin position="1"/>
        <end position="20"/>
    </location>
</feature>
<dbReference type="InterPro" id="IPR033876">
    <property type="entry name" value="SAP-like"/>
</dbReference>
<dbReference type="PANTHER" id="PTHR47965:SF12">
    <property type="entry name" value="ASPARTIC PROTEINASE 3-RELATED"/>
    <property type="match status" value="1"/>
</dbReference>
<feature type="chain" id="PRO_5002526356" description="Probable aspartic-type endopeptidase OPSB" evidence="14">
    <location>
        <begin position="21"/>
        <end position="477"/>
    </location>
</feature>
<name>A0A0F8A1C3_9HYPO</name>
<evidence type="ECO:0000256" key="12">
    <source>
        <dbReference type="PIRSR" id="PIRSR601461-2"/>
    </source>
</evidence>
<keyword evidence="17" id="KW-1185">Reference proteome</keyword>
<dbReference type="InterPro" id="IPR021109">
    <property type="entry name" value="Peptidase_aspartic_dom_sf"/>
</dbReference>
<protein>
    <recommendedName>
        <fullName evidence="10">Probable aspartic-type endopeptidase OPSB</fullName>
    </recommendedName>
    <alternativeName>
        <fullName evidence="9">Probable aspartic-type endopeptidase opsB</fullName>
    </alternativeName>
</protein>
<evidence type="ECO:0000256" key="13">
    <source>
        <dbReference type="RuleBase" id="RU000454"/>
    </source>
</evidence>
<feature type="active site" evidence="11">
    <location>
        <position position="284"/>
    </location>
</feature>
<gene>
    <name evidence="16" type="ORF">HIM_04553</name>
</gene>
<evidence type="ECO:0000256" key="2">
    <source>
        <dbReference type="ARBA" id="ARBA00022670"/>
    </source>
</evidence>
<dbReference type="CDD" id="cd05474">
    <property type="entry name" value="SAP_like"/>
    <property type="match status" value="1"/>
</dbReference>
<dbReference type="Gene3D" id="2.40.70.10">
    <property type="entry name" value="Acid Proteases"/>
    <property type="match status" value="2"/>
</dbReference>
<dbReference type="GO" id="GO:0004190">
    <property type="term" value="F:aspartic-type endopeptidase activity"/>
    <property type="evidence" value="ECO:0007669"/>
    <property type="project" value="UniProtKB-KW"/>
</dbReference>
<feature type="active site" evidence="11">
    <location>
        <position position="91"/>
    </location>
</feature>
<dbReference type="OrthoDB" id="771136at2759"/>
<dbReference type="GO" id="GO:0031505">
    <property type="term" value="P:fungal-type cell wall organization"/>
    <property type="evidence" value="ECO:0007669"/>
    <property type="project" value="TreeGrafter"/>
</dbReference>
<dbReference type="InterPro" id="IPR001461">
    <property type="entry name" value="Aspartic_peptidase_A1"/>
</dbReference>
<dbReference type="GO" id="GO:0009277">
    <property type="term" value="C:fungal-type cell wall"/>
    <property type="evidence" value="ECO:0007669"/>
    <property type="project" value="TreeGrafter"/>
</dbReference>
<keyword evidence="7" id="KW-0865">Zymogen</keyword>
<evidence type="ECO:0000256" key="4">
    <source>
        <dbReference type="ARBA" id="ARBA00022729"/>
    </source>
</evidence>
<dbReference type="GO" id="GO:0006508">
    <property type="term" value="P:proteolysis"/>
    <property type="evidence" value="ECO:0007669"/>
    <property type="project" value="UniProtKB-KW"/>
</dbReference>
<keyword evidence="2 13" id="KW-0645">Protease</keyword>
<dbReference type="Proteomes" id="UP000054481">
    <property type="component" value="Unassembled WGS sequence"/>
</dbReference>
<keyword evidence="8" id="KW-0325">Glycoprotein</keyword>
<keyword evidence="3" id="KW-0165">Cleavage on pair of basic residues</keyword>
<evidence type="ECO:0000313" key="16">
    <source>
        <dbReference type="EMBL" id="KJZ76097.1"/>
    </source>
</evidence>
<evidence type="ECO:0000256" key="7">
    <source>
        <dbReference type="ARBA" id="ARBA00023145"/>
    </source>
</evidence>
<evidence type="ECO:0000256" key="14">
    <source>
        <dbReference type="SAM" id="SignalP"/>
    </source>
</evidence>